<feature type="signal peptide" evidence="9">
    <location>
        <begin position="1"/>
        <end position="20"/>
    </location>
</feature>
<evidence type="ECO:0000313" key="10">
    <source>
        <dbReference type="EMBL" id="KAK2080476.1"/>
    </source>
</evidence>
<feature type="transmembrane region" description="Helical" evidence="9">
    <location>
        <begin position="288"/>
        <end position="316"/>
    </location>
</feature>
<keyword evidence="8 9" id="KW-0472">Membrane</keyword>
<evidence type="ECO:0000256" key="4">
    <source>
        <dbReference type="ARBA" id="ARBA00022692"/>
    </source>
</evidence>
<keyword evidence="5 9" id="KW-0732">Signal</keyword>
<feature type="transmembrane region" description="Helical" evidence="9">
    <location>
        <begin position="441"/>
        <end position="467"/>
    </location>
</feature>
<evidence type="ECO:0000256" key="9">
    <source>
        <dbReference type="RuleBase" id="RU363079"/>
    </source>
</evidence>
<keyword evidence="6" id="KW-0967">Endosome</keyword>
<feature type="transmembrane region" description="Helical" evidence="9">
    <location>
        <begin position="479"/>
        <end position="506"/>
    </location>
</feature>
<evidence type="ECO:0000256" key="2">
    <source>
        <dbReference type="ARBA" id="ARBA00004653"/>
    </source>
</evidence>
<evidence type="ECO:0000256" key="1">
    <source>
        <dbReference type="ARBA" id="ARBA00004337"/>
    </source>
</evidence>
<evidence type="ECO:0000256" key="7">
    <source>
        <dbReference type="ARBA" id="ARBA00022989"/>
    </source>
</evidence>
<dbReference type="GO" id="GO:0010008">
    <property type="term" value="C:endosome membrane"/>
    <property type="evidence" value="ECO:0007669"/>
    <property type="project" value="UniProtKB-SubCell"/>
</dbReference>
<sequence length="588" mass="66772">MKAGVLVVALVLAFAGLGHGAKHKFKEGDKVTLWANKVGPFSSPTETYQYYDLPFCQPESKDSKLLTLGEVVDGNRMVATPYDLSFRVDKAKETLCQRHLTQAEVKAFRKALEKDYYFQFYYDDLPIWGYVGKVETVQPGGDADAQKKLYLFTHIHFEVSYNKNRVIEINVATDPTQVAELPEGGEQDVTFTYSVTWKSSTLAFSRRMDKYRRYQFLKQHLEIHWFSIINSCVTVLLLTGFLATILLRVLKNDFVKYTRDDEDPEELEESGWKHVHGDVFRFPPQRSLFCALVGTGTQLLTLSFCVFGLALVGAFYPYNRGAMFTALIVLYALTAGIAGYASASYYRQMEGTQWVSNLLLTAGIFCGPLFVIFCVNNTVAIAYGSTAALPFGTIVIILLLWALVTVPLTVVGGVLGKNTRAEFAAPCRTNKYPREVPELPWYRGVALQMLMAGFLPFSAIYIELYYIFASVWGHKVYTIYSILFIVFCILCVVTAFITVALTYFQLAAEDHRWWWRSFLAGGSTGVFIYAYCFYYYFARSDMSGLMQATFYFGYNLMVCLGFFLLLGYVGWRSALLFVRRIYRAIKCE</sequence>
<feature type="transmembrane region" description="Helical" evidence="9">
    <location>
        <begin position="322"/>
        <end position="346"/>
    </location>
</feature>
<feature type="transmembrane region" description="Helical" evidence="9">
    <location>
        <begin position="389"/>
        <end position="415"/>
    </location>
</feature>
<dbReference type="EMBL" id="JASFZW010000001">
    <property type="protein sequence ID" value="KAK2080476.1"/>
    <property type="molecule type" value="Genomic_DNA"/>
</dbReference>
<dbReference type="Proteomes" id="UP001255856">
    <property type="component" value="Unassembled WGS sequence"/>
</dbReference>
<evidence type="ECO:0000256" key="8">
    <source>
        <dbReference type="ARBA" id="ARBA00023136"/>
    </source>
</evidence>
<dbReference type="GO" id="GO:0072657">
    <property type="term" value="P:protein localization to membrane"/>
    <property type="evidence" value="ECO:0007669"/>
    <property type="project" value="TreeGrafter"/>
</dbReference>
<feature type="transmembrane region" description="Helical" evidence="9">
    <location>
        <begin position="549"/>
        <end position="571"/>
    </location>
</feature>
<comment type="similarity">
    <text evidence="3 9">Belongs to the nonaspanin (TM9SF) (TC 9.A.2) family.</text>
</comment>
<comment type="caution">
    <text evidence="10">The sequence shown here is derived from an EMBL/GenBank/DDBJ whole genome shotgun (WGS) entry which is preliminary data.</text>
</comment>
<feature type="transmembrane region" description="Helical" evidence="9">
    <location>
        <begin position="518"/>
        <end position="537"/>
    </location>
</feature>
<proteinExistence type="inferred from homology"/>
<comment type="subcellular location">
    <subcellularLocation>
        <location evidence="1">Endosome membrane</location>
        <topology evidence="1">Multi-pass membrane protein</topology>
    </subcellularLocation>
    <subcellularLocation>
        <location evidence="2">Golgi apparatus membrane</location>
        <topology evidence="2">Multi-pass membrane protein</topology>
    </subcellularLocation>
</comment>
<dbReference type="PANTHER" id="PTHR10766:SF177">
    <property type="entry name" value="TRANSMEMBRANE 9 SUPERFAMILY MEMBER 1"/>
    <property type="match status" value="1"/>
</dbReference>
<feature type="transmembrane region" description="Helical" evidence="9">
    <location>
        <begin position="358"/>
        <end position="383"/>
    </location>
</feature>
<evidence type="ECO:0000256" key="5">
    <source>
        <dbReference type="ARBA" id="ARBA00022729"/>
    </source>
</evidence>
<reference evidence="10" key="1">
    <citation type="submission" date="2021-01" db="EMBL/GenBank/DDBJ databases">
        <authorList>
            <person name="Eckstrom K.M.E."/>
        </authorList>
    </citation>
    <scope>NUCLEOTIDE SEQUENCE</scope>
    <source>
        <strain evidence="10">UVCC 0001</strain>
    </source>
</reference>
<keyword evidence="4 9" id="KW-0812">Transmembrane</keyword>
<dbReference type="GO" id="GO:0000139">
    <property type="term" value="C:Golgi membrane"/>
    <property type="evidence" value="ECO:0007669"/>
    <property type="project" value="UniProtKB-SubCell"/>
</dbReference>
<dbReference type="PANTHER" id="PTHR10766">
    <property type="entry name" value="TRANSMEMBRANE 9 SUPERFAMILY PROTEIN"/>
    <property type="match status" value="1"/>
</dbReference>
<dbReference type="Pfam" id="PF02990">
    <property type="entry name" value="EMP70"/>
    <property type="match status" value="1"/>
</dbReference>
<protein>
    <recommendedName>
        <fullName evidence="9">Transmembrane 9 superfamily member</fullName>
    </recommendedName>
</protein>
<keyword evidence="7 9" id="KW-1133">Transmembrane helix</keyword>
<name>A0AAD9MP73_PROWI</name>
<evidence type="ECO:0000256" key="3">
    <source>
        <dbReference type="ARBA" id="ARBA00005227"/>
    </source>
</evidence>
<feature type="chain" id="PRO_5041768195" description="Transmembrane 9 superfamily member" evidence="9">
    <location>
        <begin position="21"/>
        <end position="588"/>
    </location>
</feature>
<dbReference type="InterPro" id="IPR004240">
    <property type="entry name" value="EMP70"/>
</dbReference>
<evidence type="ECO:0000313" key="11">
    <source>
        <dbReference type="Proteomes" id="UP001255856"/>
    </source>
</evidence>
<organism evidence="10 11">
    <name type="scientific">Prototheca wickerhamii</name>
    <dbReference type="NCBI Taxonomy" id="3111"/>
    <lineage>
        <taxon>Eukaryota</taxon>
        <taxon>Viridiplantae</taxon>
        <taxon>Chlorophyta</taxon>
        <taxon>core chlorophytes</taxon>
        <taxon>Trebouxiophyceae</taxon>
        <taxon>Chlorellales</taxon>
        <taxon>Chlorellaceae</taxon>
        <taxon>Prototheca</taxon>
    </lineage>
</organism>
<accession>A0AAD9MP73</accession>
<evidence type="ECO:0000256" key="6">
    <source>
        <dbReference type="ARBA" id="ARBA00022753"/>
    </source>
</evidence>
<feature type="transmembrane region" description="Helical" evidence="9">
    <location>
        <begin position="225"/>
        <end position="250"/>
    </location>
</feature>
<keyword evidence="11" id="KW-1185">Reference proteome</keyword>
<gene>
    <name evidence="10" type="primary">TMN2</name>
    <name evidence="10" type="ORF">QBZ16_000329</name>
</gene>
<dbReference type="AlphaFoldDB" id="A0AAD9MP73"/>